<dbReference type="Pfam" id="PF13290">
    <property type="entry name" value="CHB_HEX_C_1"/>
    <property type="match status" value="1"/>
</dbReference>
<dbReference type="OMA" id="EYYLEFT"/>
<keyword evidence="4" id="KW-1185">Reference proteome</keyword>
<evidence type="ECO:0000313" key="3">
    <source>
        <dbReference type="EMBL" id="KYQ89619.1"/>
    </source>
</evidence>
<feature type="transmembrane region" description="Helical" evidence="1">
    <location>
        <begin position="1769"/>
        <end position="1792"/>
    </location>
</feature>
<organism evidence="3 4">
    <name type="scientific">Tieghemostelium lacteum</name>
    <name type="common">Slime mold</name>
    <name type="synonym">Dictyostelium lacteum</name>
    <dbReference type="NCBI Taxonomy" id="361077"/>
    <lineage>
        <taxon>Eukaryota</taxon>
        <taxon>Amoebozoa</taxon>
        <taxon>Evosea</taxon>
        <taxon>Eumycetozoa</taxon>
        <taxon>Dictyostelia</taxon>
        <taxon>Dictyosteliales</taxon>
        <taxon>Raperosteliaceae</taxon>
        <taxon>Tieghemostelium</taxon>
    </lineage>
</organism>
<accession>A0A151Z6N0</accession>
<evidence type="ECO:0000259" key="2">
    <source>
        <dbReference type="Pfam" id="PF13290"/>
    </source>
</evidence>
<keyword evidence="1" id="KW-0472">Membrane</keyword>
<dbReference type="Proteomes" id="UP000076078">
    <property type="component" value="Unassembled WGS sequence"/>
</dbReference>
<dbReference type="OrthoDB" id="19570at2759"/>
<dbReference type="SUPFAM" id="SSF49785">
    <property type="entry name" value="Galactose-binding domain-like"/>
    <property type="match status" value="1"/>
</dbReference>
<evidence type="ECO:0000256" key="1">
    <source>
        <dbReference type="SAM" id="Phobius"/>
    </source>
</evidence>
<dbReference type="InterPro" id="IPR013320">
    <property type="entry name" value="ConA-like_dom_sf"/>
</dbReference>
<dbReference type="FunCoup" id="A0A151Z6N0">
    <property type="interactions" value="738"/>
</dbReference>
<gene>
    <name evidence="3" type="ORF">DLAC_09582</name>
</gene>
<comment type="caution">
    <text evidence="3">The sequence shown here is derived from an EMBL/GenBank/DDBJ whole genome shotgun (WGS) entry which is preliminary data.</text>
</comment>
<dbReference type="SUPFAM" id="SSF49899">
    <property type="entry name" value="Concanavalin A-like lectins/glucanases"/>
    <property type="match status" value="1"/>
</dbReference>
<dbReference type="Pfam" id="PF13385">
    <property type="entry name" value="Laminin_G_3"/>
    <property type="match status" value="1"/>
</dbReference>
<dbReference type="EMBL" id="LODT01000039">
    <property type="protein sequence ID" value="KYQ89619.1"/>
    <property type="molecule type" value="Genomic_DNA"/>
</dbReference>
<keyword evidence="1" id="KW-1133">Transmembrane helix</keyword>
<protein>
    <submittedName>
        <fullName evidence="3">Cell fusion related protein</fullName>
    </submittedName>
</protein>
<dbReference type="InterPro" id="IPR008979">
    <property type="entry name" value="Galactose-bd-like_sf"/>
</dbReference>
<dbReference type="Gene3D" id="2.60.120.200">
    <property type="match status" value="1"/>
</dbReference>
<reference evidence="3 4" key="1">
    <citation type="submission" date="2015-12" db="EMBL/GenBank/DDBJ databases">
        <title>Dictyostelia acquired genes for synthesis and detection of signals that induce cell-type specialization by lateral gene transfer from prokaryotes.</title>
        <authorList>
            <person name="Gloeckner G."/>
            <person name="Schaap P."/>
        </authorList>
    </citation>
    <scope>NUCLEOTIDE SEQUENCE [LARGE SCALE GENOMIC DNA]</scope>
    <source>
        <strain evidence="3 4">TK</strain>
    </source>
</reference>
<keyword evidence="1" id="KW-0812">Transmembrane</keyword>
<evidence type="ECO:0000313" key="4">
    <source>
        <dbReference type="Proteomes" id="UP000076078"/>
    </source>
</evidence>
<sequence>MEPQQTLLQLQPKFLILKNHLWLIYIQTTDLIQTLNPNDLSSQLLLVPVAILPQSSKDLIVLKTINTINGLTTNLASLKTILSEISTTSLSLSASNTKNINQVRDILNNTKVLLEFQYKNLDQFYQSSVGLELNSQVLFLSGQSLLENFLEFSSSLWLTDIIGNEILSLNQFIMGNLSESFQEERRIYQFSSYYQFVATSISSLKSLLETKINVSIIHDFNISSEYVSPFHCHYQFYESTQQNLLTITSIQQILDNTGTILLLKDAGICRDLYTRSKSLEFEMVLPGNSPISKISNTSFNQDTQIINLSKYNYIMTSSVFLDISQDLNSLNFSSDGYVLELMFSPLAQPLSAPIESLQFPNNEPSNLAQNTSTCNPICDYPKCCLQDACIDNAPPTVYYFLGQCDRCNAINETKAVNVYPSGSNIGNDKNCPYLCKNGGEYKLGGIADYNYTLSPCVTCPHGWYSPPNNNSKYACTIPAGFNPFIHGFISNAASDNCKVSSLYQVIFVNKDTSTLRLVSPSSILDNGKTIEMYLKIINLDPLSSKIFLTGVQGSIKIGFVYSNVTQTLSPSIFGGDDKIVISTNIGISVNQFTSFFHYAIVMNQNIIEFFINGNSIGSSVFTKLLFSQTPGFQFLGGTYGQRMAFKIDEFRIFNQVLSPLQFGLSRTDYIVKHSCNMATEQMIQGKCVQRHASDMTFDPVGHSYSCYKPDMEVVGTKCLLKCPPGQLRNSDLQCSCIDGKISTWKANSVVISSIYQYDHAENYYAENNIKSIGLQSVQIYGQDGSIITPISCSSSSNDGVNTCDHLTDGNSTTHWETLGNSGYGYVILNIPTNSRISHITIEPLPNRYTIKTVSLKLLMDMDELIIVPSFLLPMSVDPKLFYFSEKSHLKESNQFIGCSICPTVPILQDNENSLTYRFPSSSVIPRQGLSHCTCLGNFKFDPKRRGCTPPLPTPEIITDTLVPVPMTNNWYNVKITDSIRVRYIFNSLPGEEIPVIRYSLDNSDPTEQSPIYPISGMSSLTMKTMYIKLKAFSLGRISSEVFQGVFQFKGIIECQETPPYLNVEYNSSVNMFIHCQSQPLSDISSSWIRFTTNGNTPTNNSESYNAKKGIYILENPSLGVNNIIIRYKASLVNYFDFEQTVSYIIRPVLPSPSIIPPTTTTPNSLYITMQPSTPLSTPDFMIYYDITNNPNPSTSLQPLTISNGIQYSEQLLVCCTIPTEPCLILIRALISYNGLISKPIDRYITIYPDFSVLVPTIQTKFTKSPFMCEITILKNSNMELLKTKYAIVYSEEKSESICQQQIENGKEYTNQLLISSNERRGYYYIQAVNEKRFLPSGITNTSSLVCKEVVFTQFSDSPLITPDATQVMFNNSIDSEYTIKVTANQNTPHAPNFYFEINSNKVPTIESTRLLPNYTIVLKLGPNEMSKTFSVSVIDCPDNFICSLPTTKSIKLVRRCPTPFISPKSGTFLDNVTITVTCEAGCNPRYDIDNVPNINSPLFPNPLLVTYNNAYDSFKFGFLSICAHPDNEVGVSVVTPSVYNIDRYYRPKPPLITLNRDNQEISMTCKTSLPDEECSIYFSIDSPSQPIEGGQIINPLPERGSREYQYKYRLPFKLGNNKFVGPLEIRSISVISTSTITYERDYSIESTMDYTVFGVPAPHATIIALPVETIFNVSVQVYLTSTALQVSDYIKYYTKNINDTYVPKIDEYKIWYEPIQLTNSSLIYAFIDGRQRLTPESIIPQVFTYYLNGTSPIIIEVPPKVRQPFNTKWLWLLLLLLVPISIAGIILGFKIFRKPTKWYEKNYKKVQSTIMKINKNKID</sequence>
<dbReference type="InterPro" id="IPR059177">
    <property type="entry name" value="GH29D-like_dom"/>
</dbReference>
<name>A0A151Z6N0_TIELA</name>
<dbReference type="InParanoid" id="A0A151Z6N0"/>
<proteinExistence type="predicted"/>
<feature type="domain" description="GH29D-like beta-sandwich" evidence="2">
    <location>
        <begin position="995"/>
        <end position="1042"/>
    </location>
</feature>